<dbReference type="InterPro" id="IPR017438">
    <property type="entry name" value="ATP-NAD_kinase_N"/>
</dbReference>
<dbReference type="GO" id="GO:0006741">
    <property type="term" value="P:NADP+ biosynthetic process"/>
    <property type="evidence" value="ECO:0007669"/>
    <property type="project" value="UniProtKB-UniRule"/>
</dbReference>
<protein>
    <recommendedName>
        <fullName evidence="6">NAD kinase</fullName>
        <ecNumber evidence="6">2.7.1.23</ecNumber>
    </recommendedName>
    <alternativeName>
        <fullName evidence="6">ATP-dependent NAD kinase</fullName>
    </alternativeName>
</protein>
<comment type="caution">
    <text evidence="7">The sequence shown here is derived from an EMBL/GenBank/DDBJ whole genome shotgun (WGS) entry which is preliminary data.</text>
</comment>
<dbReference type="Pfam" id="PF01513">
    <property type="entry name" value="NAD_kinase"/>
    <property type="match status" value="1"/>
</dbReference>
<dbReference type="SUPFAM" id="SSF111331">
    <property type="entry name" value="NAD kinase/diacylglycerol kinase-like"/>
    <property type="match status" value="1"/>
</dbReference>
<dbReference type="GO" id="GO:0005524">
    <property type="term" value="F:ATP binding"/>
    <property type="evidence" value="ECO:0007669"/>
    <property type="project" value="UniProtKB-KW"/>
</dbReference>
<dbReference type="Gene3D" id="2.60.200.30">
    <property type="entry name" value="Probable inorganic polyphosphate/atp-NAD kinase, domain 2"/>
    <property type="match status" value="1"/>
</dbReference>
<feature type="binding site" evidence="6">
    <location>
        <begin position="68"/>
        <end position="69"/>
    </location>
    <ligand>
        <name>NAD(+)</name>
        <dbReference type="ChEBI" id="CHEBI:57540"/>
    </ligand>
</feature>
<dbReference type="Pfam" id="PF20143">
    <property type="entry name" value="NAD_kinase_C"/>
    <property type="match status" value="1"/>
</dbReference>
<keyword evidence="6" id="KW-0067">ATP-binding</keyword>
<dbReference type="InterPro" id="IPR016064">
    <property type="entry name" value="NAD/diacylglycerol_kinase_sf"/>
</dbReference>
<comment type="similarity">
    <text evidence="6">Belongs to the NAD kinase family.</text>
</comment>
<keyword evidence="3 6" id="KW-0521">NADP</keyword>
<dbReference type="GO" id="GO:0003951">
    <property type="term" value="F:NAD+ kinase activity"/>
    <property type="evidence" value="ECO:0007669"/>
    <property type="project" value="UniProtKB-UniRule"/>
</dbReference>
<dbReference type="HAMAP" id="MF_00361">
    <property type="entry name" value="NAD_kinase"/>
    <property type="match status" value="1"/>
</dbReference>
<evidence type="ECO:0000256" key="1">
    <source>
        <dbReference type="ARBA" id="ARBA00022679"/>
    </source>
</evidence>
<name>A0A0S7WUL9_UNCT6</name>
<comment type="subcellular location">
    <subcellularLocation>
        <location evidence="6">Cytoplasm</location>
    </subcellularLocation>
</comment>
<keyword evidence="2 6" id="KW-0418">Kinase</keyword>
<sequence>MNRVAILPNLRKSGVVRLLQEAVSWLESRGMEVVTTGEAAGQISRPDLEVDPGEWWRHADMVLSLGGDGTVLSAAGLVSKHPIPVLGVNLGSLGFLTDVGEAELYSTLERLMKGEYEIERRMALQAAVMREGKEVGRSYALNDVVVATGAFSRVITLTTWVSGHEVSEYQADGIIIATPTGSTAYSLASGGPVVHPGVETILIAPICAHTLGVRPVIVSAQETVTIEFSSDVGNVMLTADGQRGFDLKPGDRIVVHKAARGARLVRTSKASFYNRLRTKLRWV</sequence>
<dbReference type="AlphaFoldDB" id="A0A0S7WUL9"/>
<dbReference type="GO" id="GO:0019674">
    <property type="term" value="P:NAD+ metabolic process"/>
    <property type="evidence" value="ECO:0007669"/>
    <property type="project" value="InterPro"/>
</dbReference>
<comment type="cofactor">
    <cofactor evidence="6">
        <name>a divalent metal cation</name>
        <dbReference type="ChEBI" id="CHEBI:60240"/>
    </cofactor>
</comment>
<dbReference type="Gene3D" id="3.40.50.10330">
    <property type="entry name" value="Probable inorganic polyphosphate/atp-NAD kinase, domain 1"/>
    <property type="match status" value="1"/>
</dbReference>
<dbReference type="PANTHER" id="PTHR20275:SF0">
    <property type="entry name" value="NAD KINASE"/>
    <property type="match status" value="1"/>
</dbReference>
<comment type="caution">
    <text evidence="6">Lacks conserved residue(s) required for the propagation of feature annotation.</text>
</comment>
<dbReference type="GO" id="GO:0046872">
    <property type="term" value="F:metal ion binding"/>
    <property type="evidence" value="ECO:0007669"/>
    <property type="project" value="UniProtKB-UniRule"/>
</dbReference>
<dbReference type="Proteomes" id="UP000052008">
    <property type="component" value="Unassembled WGS sequence"/>
</dbReference>
<comment type="function">
    <text evidence="6">Involved in the regulation of the intracellular balance of NAD and NADP, and is a key enzyme in the biosynthesis of NADP. Catalyzes specifically the phosphorylation on 2'-hydroxyl of the adenosine moiety of NAD to yield NADP.</text>
</comment>
<evidence type="ECO:0000313" key="7">
    <source>
        <dbReference type="EMBL" id="KPJ53877.1"/>
    </source>
</evidence>
<comment type="catalytic activity">
    <reaction evidence="5 6">
        <text>NAD(+) + ATP = ADP + NADP(+) + H(+)</text>
        <dbReference type="Rhea" id="RHEA:18629"/>
        <dbReference type="ChEBI" id="CHEBI:15378"/>
        <dbReference type="ChEBI" id="CHEBI:30616"/>
        <dbReference type="ChEBI" id="CHEBI:57540"/>
        <dbReference type="ChEBI" id="CHEBI:58349"/>
        <dbReference type="ChEBI" id="CHEBI:456216"/>
        <dbReference type="EC" id="2.7.1.23"/>
    </reaction>
</comment>
<dbReference type="GO" id="GO:0051287">
    <property type="term" value="F:NAD binding"/>
    <property type="evidence" value="ECO:0007669"/>
    <property type="project" value="UniProtKB-ARBA"/>
</dbReference>
<keyword evidence="6" id="KW-0963">Cytoplasm</keyword>
<accession>A0A0S7WUL9</accession>
<dbReference type="PATRIC" id="fig|1703770.3.peg.1100"/>
<dbReference type="InterPro" id="IPR002504">
    <property type="entry name" value="NADK"/>
</dbReference>
<feature type="active site" description="Proton acceptor" evidence="6">
    <location>
        <position position="68"/>
    </location>
</feature>
<evidence type="ECO:0000256" key="3">
    <source>
        <dbReference type="ARBA" id="ARBA00022857"/>
    </source>
</evidence>
<dbReference type="EMBL" id="LIZS01000011">
    <property type="protein sequence ID" value="KPJ53877.1"/>
    <property type="molecule type" value="Genomic_DNA"/>
</dbReference>
<evidence type="ECO:0000313" key="8">
    <source>
        <dbReference type="Proteomes" id="UP000052008"/>
    </source>
</evidence>
<feature type="binding site" evidence="6">
    <location>
        <begin position="142"/>
        <end position="143"/>
    </location>
    <ligand>
        <name>NAD(+)</name>
        <dbReference type="ChEBI" id="CHEBI:57540"/>
    </ligand>
</feature>
<evidence type="ECO:0000256" key="6">
    <source>
        <dbReference type="HAMAP-Rule" id="MF_00361"/>
    </source>
</evidence>
<evidence type="ECO:0000256" key="2">
    <source>
        <dbReference type="ARBA" id="ARBA00022777"/>
    </source>
</evidence>
<keyword evidence="4 6" id="KW-0520">NAD</keyword>
<keyword evidence="6" id="KW-0547">Nucleotide-binding</keyword>
<keyword evidence="1 6" id="KW-0808">Transferase</keyword>
<gene>
    <name evidence="6" type="primary">nadK</name>
    <name evidence="7" type="ORF">AMJ39_02985</name>
</gene>
<reference evidence="7 8" key="1">
    <citation type="journal article" date="2015" name="Microbiome">
        <title>Genomic resolution of linkages in carbon, nitrogen, and sulfur cycling among widespread estuary sediment bacteria.</title>
        <authorList>
            <person name="Baker B.J."/>
            <person name="Lazar C.S."/>
            <person name="Teske A.P."/>
            <person name="Dick G.J."/>
        </authorList>
    </citation>
    <scope>NUCLEOTIDE SEQUENCE [LARGE SCALE GENOMIC DNA]</scope>
    <source>
        <strain evidence="7">DG_24</strain>
    </source>
</reference>
<feature type="binding site" evidence="6">
    <location>
        <position position="153"/>
    </location>
    <ligand>
        <name>NAD(+)</name>
        <dbReference type="ChEBI" id="CHEBI:57540"/>
    </ligand>
</feature>
<dbReference type="EC" id="2.7.1.23" evidence="6"/>
<evidence type="ECO:0000256" key="4">
    <source>
        <dbReference type="ARBA" id="ARBA00023027"/>
    </source>
</evidence>
<evidence type="ECO:0000256" key="5">
    <source>
        <dbReference type="ARBA" id="ARBA00047925"/>
    </source>
</evidence>
<dbReference type="GO" id="GO:0005737">
    <property type="term" value="C:cytoplasm"/>
    <property type="evidence" value="ECO:0007669"/>
    <property type="project" value="UniProtKB-SubCell"/>
</dbReference>
<proteinExistence type="inferred from homology"/>
<feature type="binding site" evidence="6">
    <location>
        <position position="242"/>
    </location>
    <ligand>
        <name>NAD(+)</name>
        <dbReference type="ChEBI" id="CHEBI:57540"/>
    </ligand>
</feature>
<dbReference type="PANTHER" id="PTHR20275">
    <property type="entry name" value="NAD KINASE"/>
    <property type="match status" value="1"/>
</dbReference>
<organism evidence="7 8">
    <name type="scientific">candidate division TA06 bacterium DG_24</name>
    <dbReference type="NCBI Taxonomy" id="1703770"/>
    <lineage>
        <taxon>Bacteria</taxon>
        <taxon>Bacteria division TA06</taxon>
    </lineage>
</organism>
<feature type="binding site" evidence="6">
    <location>
        <position position="172"/>
    </location>
    <ligand>
        <name>NAD(+)</name>
        <dbReference type="ChEBI" id="CHEBI:57540"/>
    </ligand>
</feature>
<dbReference type="InterPro" id="IPR017437">
    <property type="entry name" value="ATP-NAD_kinase_PpnK-typ_C"/>
</dbReference>
<dbReference type="STRING" id="1703770.AMJ39_02985"/>